<dbReference type="Proteomes" id="UP000765509">
    <property type="component" value="Unassembled WGS sequence"/>
</dbReference>
<dbReference type="InterPro" id="IPR036397">
    <property type="entry name" value="RNaseH_sf"/>
</dbReference>
<evidence type="ECO:0000256" key="3">
    <source>
        <dbReference type="ARBA" id="ARBA00022723"/>
    </source>
</evidence>
<dbReference type="InterPro" id="IPR039537">
    <property type="entry name" value="Retrotran_Ty1/copia-like"/>
</dbReference>
<proteinExistence type="predicted"/>
<evidence type="ECO:0000256" key="6">
    <source>
        <dbReference type="ARBA" id="ARBA00022842"/>
    </source>
</evidence>
<name>A0A9Q3HEV2_9BASI</name>
<dbReference type="GO" id="GO:0016787">
    <property type="term" value="F:hydrolase activity"/>
    <property type="evidence" value="ECO:0007669"/>
    <property type="project" value="UniProtKB-KW"/>
</dbReference>
<keyword evidence="5" id="KW-0378">Hydrolase</keyword>
<dbReference type="GO" id="GO:0015074">
    <property type="term" value="P:DNA integration"/>
    <property type="evidence" value="ECO:0007669"/>
    <property type="project" value="UniProtKB-KW"/>
</dbReference>
<evidence type="ECO:0000313" key="12">
    <source>
        <dbReference type="EMBL" id="MBW0499420.1"/>
    </source>
</evidence>
<organism evidence="12 13">
    <name type="scientific">Austropuccinia psidii MF-1</name>
    <dbReference type="NCBI Taxonomy" id="1389203"/>
    <lineage>
        <taxon>Eukaryota</taxon>
        <taxon>Fungi</taxon>
        <taxon>Dikarya</taxon>
        <taxon>Basidiomycota</taxon>
        <taxon>Pucciniomycotina</taxon>
        <taxon>Pucciniomycetes</taxon>
        <taxon>Pucciniales</taxon>
        <taxon>Sphaerophragmiaceae</taxon>
        <taxon>Austropuccinia</taxon>
    </lineage>
</organism>
<keyword evidence="4" id="KW-0255">Endonuclease</keyword>
<gene>
    <name evidence="12" type="ORF">O181_039135</name>
</gene>
<evidence type="ECO:0000256" key="8">
    <source>
        <dbReference type="ARBA" id="ARBA00022918"/>
    </source>
</evidence>
<feature type="domain" description="Retroviral polymerase SH3-like" evidence="11">
    <location>
        <begin position="83"/>
        <end position="143"/>
    </location>
</feature>
<keyword evidence="6" id="KW-0460">Magnesium</keyword>
<dbReference type="AlphaFoldDB" id="A0A9Q3HEV2"/>
<dbReference type="Pfam" id="PF25597">
    <property type="entry name" value="SH3_retrovirus"/>
    <property type="match status" value="1"/>
</dbReference>
<dbReference type="PANTHER" id="PTHR42648:SF11">
    <property type="entry name" value="TRANSPOSON TY4-P GAG-POL POLYPROTEIN"/>
    <property type="match status" value="1"/>
</dbReference>
<reference evidence="12" key="1">
    <citation type="submission" date="2021-03" db="EMBL/GenBank/DDBJ databases">
        <title>Draft genome sequence of rust myrtle Austropuccinia psidii MF-1, a brazilian biotype.</title>
        <authorList>
            <person name="Quecine M.C."/>
            <person name="Pachon D.M.R."/>
            <person name="Bonatelli M.L."/>
            <person name="Correr F.H."/>
            <person name="Franceschini L.M."/>
            <person name="Leite T.F."/>
            <person name="Margarido G.R.A."/>
            <person name="Almeida C.A."/>
            <person name="Ferrarezi J.A."/>
            <person name="Labate C.A."/>
        </authorList>
    </citation>
    <scope>NUCLEOTIDE SEQUENCE</scope>
    <source>
        <strain evidence="12">MF-1</strain>
    </source>
</reference>
<dbReference type="InterPro" id="IPR057670">
    <property type="entry name" value="SH3_retrovirus"/>
</dbReference>
<keyword evidence="2" id="KW-0540">Nuclease</keyword>
<dbReference type="InterPro" id="IPR012337">
    <property type="entry name" value="RNaseH-like_sf"/>
</dbReference>
<keyword evidence="9" id="KW-0808">Transferase</keyword>
<dbReference type="EMBL" id="AVOT02015259">
    <property type="protein sequence ID" value="MBW0499420.1"/>
    <property type="molecule type" value="Genomic_DNA"/>
</dbReference>
<evidence type="ECO:0000256" key="4">
    <source>
        <dbReference type="ARBA" id="ARBA00022759"/>
    </source>
</evidence>
<protein>
    <recommendedName>
        <fullName evidence="11">Retroviral polymerase SH3-like domain-containing protein</fullName>
    </recommendedName>
</protein>
<dbReference type="GO" id="GO:0046872">
    <property type="term" value="F:metal ion binding"/>
    <property type="evidence" value="ECO:0007669"/>
    <property type="project" value="UniProtKB-KW"/>
</dbReference>
<evidence type="ECO:0000256" key="1">
    <source>
        <dbReference type="ARBA" id="ARBA00022695"/>
    </source>
</evidence>
<dbReference type="Gene3D" id="3.30.420.10">
    <property type="entry name" value="Ribonuclease H-like superfamily/Ribonuclease H"/>
    <property type="match status" value="1"/>
</dbReference>
<sequence length="166" mass="19005">MSPPENPQHKGFSEEANSTIIEKARCLLNRSDLPKKYLEEAINTSVFLSNSISTPSFHDLCPYFLWNKTPPCVKSLRKFGFRAIVAIPGRQQEQNLWPVGLEGVFPGYENNNTSYRALHINMNKVIISRHVEFDEFFFPHVSSASPSSENLDFSIEWGDIRNRNSK</sequence>
<evidence type="ECO:0000256" key="9">
    <source>
        <dbReference type="ARBA" id="ARBA00022932"/>
    </source>
</evidence>
<keyword evidence="1" id="KW-0548">Nucleotidyltransferase</keyword>
<evidence type="ECO:0000313" key="13">
    <source>
        <dbReference type="Proteomes" id="UP000765509"/>
    </source>
</evidence>
<keyword evidence="10" id="KW-0233">DNA recombination</keyword>
<dbReference type="GO" id="GO:0003964">
    <property type="term" value="F:RNA-directed DNA polymerase activity"/>
    <property type="evidence" value="ECO:0007669"/>
    <property type="project" value="UniProtKB-KW"/>
</dbReference>
<dbReference type="OrthoDB" id="787177at2759"/>
<keyword evidence="3" id="KW-0479">Metal-binding</keyword>
<evidence type="ECO:0000256" key="7">
    <source>
        <dbReference type="ARBA" id="ARBA00022908"/>
    </source>
</evidence>
<keyword evidence="13" id="KW-1185">Reference proteome</keyword>
<keyword evidence="7" id="KW-0229">DNA integration</keyword>
<evidence type="ECO:0000256" key="10">
    <source>
        <dbReference type="ARBA" id="ARBA00023172"/>
    </source>
</evidence>
<dbReference type="GO" id="GO:0003676">
    <property type="term" value="F:nucleic acid binding"/>
    <property type="evidence" value="ECO:0007669"/>
    <property type="project" value="InterPro"/>
</dbReference>
<comment type="caution">
    <text evidence="12">The sequence shown here is derived from an EMBL/GenBank/DDBJ whole genome shotgun (WGS) entry which is preliminary data.</text>
</comment>
<dbReference type="PANTHER" id="PTHR42648">
    <property type="entry name" value="TRANSPOSASE, PUTATIVE-RELATED"/>
    <property type="match status" value="1"/>
</dbReference>
<dbReference type="GO" id="GO:0003887">
    <property type="term" value="F:DNA-directed DNA polymerase activity"/>
    <property type="evidence" value="ECO:0007669"/>
    <property type="project" value="UniProtKB-KW"/>
</dbReference>
<keyword evidence="8" id="KW-0695">RNA-directed DNA polymerase</keyword>
<dbReference type="GO" id="GO:0006310">
    <property type="term" value="P:DNA recombination"/>
    <property type="evidence" value="ECO:0007669"/>
    <property type="project" value="UniProtKB-KW"/>
</dbReference>
<dbReference type="GO" id="GO:0004519">
    <property type="term" value="F:endonuclease activity"/>
    <property type="evidence" value="ECO:0007669"/>
    <property type="project" value="UniProtKB-KW"/>
</dbReference>
<evidence type="ECO:0000256" key="2">
    <source>
        <dbReference type="ARBA" id="ARBA00022722"/>
    </source>
</evidence>
<keyword evidence="9" id="KW-0239">DNA-directed DNA polymerase</keyword>
<evidence type="ECO:0000259" key="11">
    <source>
        <dbReference type="Pfam" id="PF25597"/>
    </source>
</evidence>
<evidence type="ECO:0000256" key="5">
    <source>
        <dbReference type="ARBA" id="ARBA00022801"/>
    </source>
</evidence>
<dbReference type="SUPFAM" id="SSF53098">
    <property type="entry name" value="Ribonuclease H-like"/>
    <property type="match status" value="1"/>
</dbReference>
<accession>A0A9Q3HEV2</accession>